<keyword evidence="3 12" id="KW-0813">Transport</keyword>
<keyword evidence="6 12" id="KW-0375">Hydrogen ion transport</keyword>
<dbReference type="EMBL" id="AB738946">
    <property type="protein sequence ID" value="BCO16572.1"/>
    <property type="molecule type" value="Genomic_DNA"/>
</dbReference>
<keyword evidence="10 13" id="KW-0472">Membrane</keyword>
<comment type="subcellular location">
    <subcellularLocation>
        <location evidence="1 12">Mitochondrion membrane</location>
        <topology evidence="1 12">Single-pass membrane protein</topology>
    </subcellularLocation>
</comment>
<keyword evidence="4 12" id="KW-0138">CF(0)</keyword>
<proteinExistence type="inferred from homology"/>
<geneLocation type="mitochondrion" evidence="14"/>
<keyword evidence="8 12" id="KW-0406">Ion transport</keyword>
<keyword evidence="11" id="KW-0066">ATP synthesis</keyword>
<evidence type="ECO:0000256" key="12">
    <source>
        <dbReference type="RuleBase" id="RU003661"/>
    </source>
</evidence>
<evidence type="ECO:0000313" key="14">
    <source>
        <dbReference type="EMBL" id="BCO16572.1"/>
    </source>
</evidence>
<evidence type="ECO:0000256" key="3">
    <source>
        <dbReference type="ARBA" id="ARBA00022448"/>
    </source>
</evidence>
<dbReference type="GO" id="GO:0015078">
    <property type="term" value="F:proton transmembrane transporter activity"/>
    <property type="evidence" value="ECO:0007669"/>
    <property type="project" value="InterPro"/>
</dbReference>
<evidence type="ECO:0000256" key="9">
    <source>
        <dbReference type="ARBA" id="ARBA00023128"/>
    </source>
</evidence>
<evidence type="ECO:0000256" key="1">
    <source>
        <dbReference type="ARBA" id="ARBA00004304"/>
    </source>
</evidence>
<evidence type="ECO:0000256" key="4">
    <source>
        <dbReference type="ARBA" id="ARBA00022547"/>
    </source>
</evidence>
<comment type="similarity">
    <text evidence="2 12">Belongs to the ATPase protein 8 family.</text>
</comment>
<dbReference type="GO" id="GO:0015986">
    <property type="term" value="P:proton motive force-driven ATP synthesis"/>
    <property type="evidence" value="ECO:0007669"/>
    <property type="project" value="InterPro"/>
</dbReference>
<sequence length="55" mass="6391">MPQLHPGPWFLTFTAIWVIISLLILPTLLMLHPTSLLNTKPGHNYNTAPWTWPWL</sequence>
<accession>A0A7R7G391</accession>
<dbReference type="GO" id="GO:0045259">
    <property type="term" value="C:proton-transporting ATP synthase complex"/>
    <property type="evidence" value="ECO:0007669"/>
    <property type="project" value="UniProtKB-KW"/>
</dbReference>
<reference evidence="14" key="1">
    <citation type="submission" date="2012-07" db="EMBL/GenBank/DDBJ databases">
        <title>Nearly complete mitochondrial genome sequence of Haemodracon trachyrhinus.</title>
        <authorList>
            <person name="Kumazawa Y."/>
        </authorList>
    </citation>
    <scope>NUCLEOTIDE SEQUENCE</scope>
    <source>
        <strain evidence="14">Htra1</strain>
    </source>
</reference>
<evidence type="ECO:0000256" key="13">
    <source>
        <dbReference type="SAM" id="Phobius"/>
    </source>
</evidence>
<organism evidence="14">
    <name type="scientific">Haemodracon trachyrhinus</name>
    <dbReference type="NCBI Taxonomy" id="1216929"/>
    <lineage>
        <taxon>Eukaryota</taxon>
        <taxon>Metazoa</taxon>
        <taxon>Chordata</taxon>
        <taxon>Craniata</taxon>
        <taxon>Vertebrata</taxon>
        <taxon>Euteleostomi</taxon>
        <taxon>Lepidosauria</taxon>
        <taxon>Squamata</taxon>
        <taxon>Bifurcata</taxon>
        <taxon>Gekkota</taxon>
        <taxon>Phyllodactylidae</taxon>
        <taxon>Haemodracon</taxon>
    </lineage>
</organism>
<evidence type="ECO:0000256" key="2">
    <source>
        <dbReference type="ARBA" id="ARBA00008892"/>
    </source>
</evidence>
<name>A0A7R7G391_9SAUR</name>
<evidence type="ECO:0000256" key="6">
    <source>
        <dbReference type="ARBA" id="ARBA00022781"/>
    </source>
</evidence>
<dbReference type="AlphaFoldDB" id="A0A7R7G391"/>
<keyword evidence="5 12" id="KW-0812">Transmembrane</keyword>
<feature type="transmembrane region" description="Helical" evidence="13">
    <location>
        <begin position="6"/>
        <end position="31"/>
    </location>
</feature>
<dbReference type="GO" id="GO:0031966">
    <property type="term" value="C:mitochondrial membrane"/>
    <property type="evidence" value="ECO:0007669"/>
    <property type="project" value="UniProtKB-SubCell"/>
</dbReference>
<evidence type="ECO:0000256" key="7">
    <source>
        <dbReference type="ARBA" id="ARBA00022989"/>
    </source>
</evidence>
<keyword evidence="9 12" id="KW-0496">Mitochondrion</keyword>
<evidence type="ECO:0000256" key="8">
    <source>
        <dbReference type="ARBA" id="ARBA00023065"/>
    </source>
</evidence>
<protein>
    <recommendedName>
        <fullName evidence="12">ATP synthase complex subunit 8</fullName>
    </recommendedName>
</protein>
<keyword evidence="7 13" id="KW-1133">Transmembrane helix</keyword>
<evidence type="ECO:0000256" key="10">
    <source>
        <dbReference type="ARBA" id="ARBA00023136"/>
    </source>
</evidence>
<dbReference type="InterPro" id="IPR001421">
    <property type="entry name" value="ATP8_metazoa"/>
</dbReference>
<evidence type="ECO:0000256" key="5">
    <source>
        <dbReference type="ARBA" id="ARBA00022692"/>
    </source>
</evidence>
<dbReference type="Pfam" id="PF00895">
    <property type="entry name" value="ATP-synt_8"/>
    <property type="match status" value="1"/>
</dbReference>
<gene>
    <name evidence="14" type="primary">AT8</name>
</gene>
<evidence type="ECO:0000256" key="11">
    <source>
        <dbReference type="ARBA" id="ARBA00023310"/>
    </source>
</evidence>